<keyword evidence="2" id="KW-0808">Transferase</keyword>
<protein>
    <submittedName>
        <fullName evidence="2">Glycosyltransferase family 2 protein</fullName>
    </submittedName>
</protein>
<sequence>MRRWLSRGPLIGVVVPVYGVERYLDEFVRTLVAQRHRRWEAVIVDDGSTDRSGEIADGWARRDHRISVVHQANAGLGAARNAGLEHVRGDYLAFLDSDDLLQPTAFADLVASLEESGSDFATGAILQWLSKDNSDFDGPYHEPPWMRRLHNPPMRRARIEDRPEILGDVFAWNKLFRRSWWDAQGLTWPEGVRYEDQPTTTRAFLDGTFDVLSQTTYVWRIREGSITQTRASSLQDLADRWETKRMSLASVRAHGSAEVEQVFVDRVLAGDLWRYFLLVPGCSPEWWRLLRSGVLELWGSRTLVESGLPPVHRLAGWLVAEDRRADVTALMEWVAGLDGPAPRVQDVATGAWRLSVPHSVLDETTVDPAALGLRDHEV</sequence>
<dbReference type="RefSeq" id="WP_129398987.1">
    <property type="nucleotide sequence ID" value="NZ_SDWT01000001.1"/>
</dbReference>
<feature type="domain" description="Glycosyltransferase 2-like" evidence="1">
    <location>
        <begin position="13"/>
        <end position="179"/>
    </location>
</feature>
<dbReference type="SUPFAM" id="SSF53448">
    <property type="entry name" value="Nucleotide-diphospho-sugar transferases"/>
    <property type="match status" value="1"/>
</dbReference>
<dbReference type="Pfam" id="PF00535">
    <property type="entry name" value="Glycos_transf_2"/>
    <property type="match status" value="1"/>
</dbReference>
<evidence type="ECO:0000313" key="3">
    <source>
        <dbReference type="Proteomes" id="UP000294071"/>
    </source>
</evidence>
<evidence type="ECO:0000313" key="2">
    <source>
        <dbReference type="EMBL" id="RYB93629.1"/>
    </source>
</evidence>
<dbReference type="AlphaFoldDB" id="A0A4Q2S056"/>
<dbReference type="CDD" id="cd00761">
    <property type="entry name" value="Glyco_tranf_GTA_type"/>
    <property type="match status" value="1"/>
</dbReference>
<dbReference type="InterPro" id="IPR001173">
    <property type="entry name" value="Glyco_trans_2-like"/>
</dbReference>
<dbReference type="InterPro" id="IPR029044">
    <property type="entry name" value="Nucleotide-diphossugar_trans"/>
</dbReference>
<dbReference type="Proteomes" id="UP000294071">
    <property type="component" value="Unassembled WGS sequence"/>
</dbReference>
<comment type="caution">
    <text evidence="2">The sequence shown here is derived from an EMBL/GenBank/DDBJ whole genome shotgun (WGS) entry which is preliminary data.</text>
</comment>
<dbReference type="EMBL" id="SDWT01000001">
    <property type="protein sequence ID" value="RYB93629.1"/>
    <property type="molecule type" value="Genomic_DNA"/>
</dbReference>
<dbReference type="PANTHER" id="PTHR22916">
    <property type="entry name" value="GLYCOSYLTRANSFERASE"/>
    <property type="match status" value="1"/>
</dbReference>
<proteinExistence type="predicted"/>
<dbReference type="OrthoDB" id="2676521at2"/>
<dbReference type="GO" id="GO:0016758">
    <property type="term" value="F:hexosyltransferase activity"/>
    <property type="evidence" value="ECO:0007669"/>
    <property type="project" value="UniProtKB-ARBA"/>
</dbReference>
<keyword evidence="3" id="KW-1185">Reference proteome</keyword>
<reference evidence="2 3" key="1">
    <citation type="submission" date="2019-01" db="EMBL/GenBank/DDBJ databases">
        <title>Novel species of Nocardioides.</title>
        <authorList>
            <person name="Liu Q."/>
            <person name="Xin Y.-H."/>
        </authorList>
    </citation>
    <scope>NUCLEOTIDE SEQUENCE [LARGE SCALE GENOMIC DNA]</scope>
    <source>
        <strain evidence="2 3">CGMCC 4.6882</strain>
    </source>
</reference>
<gene>
    <name evidence="2" type="ORF">EUA93_04200</name>
</gene>
<organism evidence="2 3">
    <name type="scientific">Nocardioides oleivorans</name>
    <dbReference type="NCBI Taxonomy" id="273676"/>
    <lineage>
        <taxon>Bacteria</taxon>
        <taxon>Bacillati</taxon>
        <taxon>Actinomycetota</taxon>
        <taxon>Actinomycetes</taxon>
        <taxon>Propionibacteriales</taxon>
        <taxon>Nocardioidaceae</taxon>
        <taxon>Nocardioides</taxon>
    </lineage>
</organism>
<evidence type="ECO:0000259" key="1">
    <source>
        <dbReference type="Pfam" id="PF00535"/>
    </source>
</evidence>
<accession>A0A4Q2S056</accession>
<name>A0A4Q2S056_9ACTN</name>
<dbReference type="Gene3D" id="3.90.550.10">
    <property type="entry name" value="Spore Coat Polysaccharide Biosynthesis Protein SpsA, Chain A"/>
    <property type="match status" value="1"/>
</dbReference>
<dbReference type="PANTHER" id="PTHR22916:SF3">
    <property type="entry name" value="UDP-GLCNAC:BETAGAL BETA-1,3-N-ACETYLGLUCOSAMINYLTRANSFERASE-LIKE PROTEIN 1"/>
    <property type="match status" value="1"/>
</dbReference>